<feature type="domain" description="Exoribonuclease phosphorolytic" evidence="6">
    <location>
        <begin position="16"/>
        <end position="136"/>
    </location>
</feature>
<evidence type="ECO:0000256" key="4">
    <source>
        <dbReference type="ARBA" id="ARBA00022835"/>
    </source>
</evidence>
<dbReference type="GO" id="GO:0006364">
    <property type="term" value="P:rRNA processing"/>
    <property type="evidence" value="ECO:0007669"/>
    <property type="project" value="UniProtKB-KW"/>
</dbReference>
<dbReference type="InterPro" id="IPR027408">
    <property type="entry name" value="PNPase/RNase_PH_dom_sf"/>
</dbReference>
<dbReference type="GO" id="GO:0005730">
    <property type="term" value="C:nucleolus"/>
    <property type="evidence" value="ECO:0007669"/>
    <property type="project" value="TreeGrafter"/>
</dbReference>
<dbReference type="Gramene" id="GBG73635">
    <property type="protein sequence ID" value="GBG73635"/>
    <property type="gene ID" value="CBR_g16978"/>
</dbReference>
<protein>
    <recommendedName>
        <fullName evidence="6">Exoribonuclease phosphorolytic domain-containing protein</fullName>
    </recommendedName>
</protein>
<reference evidence="7 8" key="1">
    <citation type="journal article" date="2018" name="Cell">
        <title>The Chara Genome: Secondary Complexity and Implications for Plant Terrestrialization.</title>
        <authorList>
            <person name="Nishiyama T."/>
            <person name="Sakayama H."/>
            <person name="Vries J.D."/>
            <person name="Buschmann H."/>
            <person name="Saint-Marcoux D."/>
            <person name="Ullrich K.K."/>
            <person name="Haas F.B."/>
            <person name="Vanderstraeten L."/>
            <person name="Becker D."/>
            <person name="Lang D."/>
            <person name="Vosolsobe S."/>
            <person name="Rombauts S."/>
            <person name="Wilhelmsson P.K.I."/>
            <person name="Janitza P."/>
            <person name="Kern R."/>
            <person name="Heyl A."/>
            <person name="Rumpler F."/>
            <person name="Villalobos L.I.A.C."/>
            <person name="Clay J.M."/>
            <person name="Skokan R."/>
            <person name="Toyoda A."/>
            <person name="Suzuki Y."/>
            <person name="Kagoshima H."/>
            <person name="Schijlen E."/>
            <person name="Tajeshwar N."/>
            <person name="Catarino B."/>
            <person name="Hetherington A.J."/>
            <person name="Saltykova A."/>
            <person name="Bonnot C."/>
            <person name="Breuninger H."/>
            <person name="Symeonidi A."/>
            <person name="Radhakrishnan G.V."/>
            <person name="Van Nieuwerburgh F."/>
            <person name="Deforce D."/>
            <person name="Chang C."/>
            <person name="Karol K.G."/>
            <person name="Hedrich R."/>
            <person name="Ulvskov P."/>
            <person name="Glockner G."/>
            <person name="Delwiche C.F."/>
            <person name="Petrasek J."/>
            <person name="Van de Peer Y."/>
            <person name="Friml J."/>
            <person name="Beilby M."/>
            <person name="Dolan L."/>
            <person name="Kohara Y."/>
            <person name="Sugano S."/>
            <person name="Fujiyama A."/>
            <person name="Delaux P.-M."/>
            <person name="Quint M."/>
            <person name="TheiBen G."/>
            <person name="Hagemann M."/>
            <person name="Harholt J."/>
            <person name="Dunand C."/>
            <person name="Zachgo S."/>
            <person name="Langdale J."/>
            <person name="Maumus F."/>
            <person name="Straeten D.V.D."/>
            <person name="Gould S.B."/>
            <person name="Rensing S.A."/>
        </authorList>
    </citation>
    <scope>NUCLEOTIDE SEQUENCE [LARGE SCALE GENOMIC DNA]</scope>
    <source>
        <strain evidence="7 8">S276</strain>
    </source>
</reference>
<gene>
    <name evidence="7" type="ORF">CBR_g16978</name>
</gene>
<keyword evidence="4" id="KW-0271">Exosome</keyword>
<dbReference type="STRING" id="69332.A0A388KU93"/>
<dbReference type="GO" id="GO:0034475">
    <property type="term" value="P:U4 snRNA 3'-end processing"/>
    <property type="evidence" value="ECO:0007669"/>
    <property type="project" value="TreeGrafter"/>
</dbReference>
<organism evidence="7 8">
    <name type="scientific">Chara braunii</name>
    <name type="common">Braun's stonewort</name>
    <dbReference type="NCBI Taxonomy" id="69332"/>
    <lineage>
        <taxon>Eukaryota</taxon>
        <taxon>Viridiplantae</taxon>
        <taxon>Streptophyta</taxon>
        <taxon>Charophyceae</taxon>
        <taxon>Charales</taxon>
        <taxon>Characeae</taxon>
        <taxon>Chara</taxon>
    </lineage>
</organism>
<dbReference type="InterPro" id="IPR020568">
    <property type="entry name" value="Ribosomal_Su5_D2-typ_SF"/>
</dbReference>
<comment type="caution">
    <text evidence="7">The sequence shown here is derived from an EMBL/GenBank/DDBJ whole genome shotgun (WGS) entry which is preliminary data.</text>
</comment>
<keyword evidence="5" id="KW-0539">Nucleus</keyword>
<dbReference type="GO" id="GO:0003723">
    <property type="term" value="F:RNA binding"/>
    <property type="evidence" value="ECO:0007669"/>
    <property type="project" value="TreeGrafter"/>
</dbReference>
<dbReference type="GO" id="GO:0000176">
    <property type="term" value="C:nuclear exosome (RNase complex)"/>
    <property type="evidence" value="ECO:0007669"/>
    <property type="project" value="TreeGrafter"/>
</dbReference>
<dbReference type="Gene3D" id="3.30.230.70">
    <property type="entry name" value="GHMP Kinase, N-terminal domain"/>
    <property type="match status" value="1"/>
</dbReference>
<dbReference type="InterPro" id="IPR050080">
    <property type="entry name" value="RNase_PH"/>
</dbReference>
<dbReference type="AlphaFoldDB" id="A0A388KU93"/>
<evidence type="ECO:0000313" key="8">
    <source>
        <dbReference type="Proteomes" id="UP000265515"/>
    </source>
</evidence>
<dbReference type="InterPro" id="IPR001247">
    <property type="entry name" value="ExoRNase_PH_dom1"/>
</dbReference>
<proteinExistence type="inferred from homology"/>
<dbReference type="GO" id="GO:0071051">
    <property type="term" value="P:poly(A)-dependent snoRNA 3'-end processing"/>
    <property type="evidence" value="ECO:0007669"/>
    <property type="project" value="TreeGrafter"/>
</dbReference>
<dbReference type="EMBL" id="BFEA01000187">
    <property type="protein sequence ID" value="GBG73635.1"/>
    <property type="molecule type" value="Genomic_DNA"/>
</dbReference>
<dbReference type="Pfam" id="PF01138">
    <property type="entry name" value="RNase_PH"/>
    <property type="match status" value="1"/>
</dbReference>
<evidence type="ECO:0000256" key="5">
    <source>
        <dbReference type="ARBA" id="ARBA00023242"/>
    </source>
</evidence>
<dbReference type="GO" id="GO:0071028">
    <property type="term" value="P:nuclear mRNA surveillance"/>
    <property type="evidence" value="ECO:0007669"/>
    <property type="project" value="TreeGrafter"/>
</dbReference>
<name>A0A388KU93_CHABU</name>
<dbReference type="OrthoDB" id="27298at2759"/>
<sequence length="365" mass="38676">MQASNVARHDGRTANELRPPGCIRGLLHQADGSARWSQQHTSVLAAVYGPRAISQWKENAEQAMIDVIWKAKIGGQLSSSDTEAQAAIRRFVETVVISEAYPRAGISVIVQVIHDDGALLACAVNAVCAALVDAAISLRGMVVAVGCAVSREGGVFLDPTKTEEKEFPASLCLALPACPISVDVNTRGNVDRLANDVPVGNQLCDGEVILSVTRGSMEVKTYLACLAKAQACCAPLSNDNSGGRLHLFTGDTAALLRVVITPPVHGVLCEYAACDICLEFVFQWLRDVVLCDCRRSPSCTRLMEGDVRGTAVPGRQRGCPLSLGEVRPVTSTCIDGGRAVEDTERTVCIGDERSGGGGVSGRCRM</sequence>
<dbReference type="PANTHER" id="PTHR11953">
    <property type="entry name" value="EXOSOME COMPLEX COMPONENT"/>
    <property type="match status" value="1"/>
</dbReference>
<dbReference type="SUPFAM" id="SSF54211">
    <property type="entry name" value="Ribosomal protein S5 domain 2-like"/>
    <property type="match status" value="1"/>
</dbReference>
<comment type="similarity">
    <text evidence="2">Belongs to the RNase PH family.</text>
</comment>
<dbReference type="Proteomes" id="UP000265515">
    <property type="component" value="Unassembled WGS sequence"/>
</dbReference>
<keyword evidence="8" id="KW-1185">Reference proteome</keyword>
<evidence type="ECO:0000256" key="3">
    <source>
        <dbReference type="ARBA" id="ARBA00022552"/>
    </source>
</evidence>
<dbReference type="InterPro" id="IPR036345">
    <property type="entry name" value="ExoRNase_PH_dom2_sf"/>
</dbReference>
<dbReference type="GO" id="GO:0016075">
    <property type="term" value="P:rRNA catabolic process"/>
    <property type="evidence" value="ECO:0007669"/>
    <property type="project" value="TreeGrafter"/>
</dbReference>
<keyword evidence="3" id="KW-0698">rRNA processing</keyword>
<comment type="subcellular location">
    <subcellularLocation>
        <location evidence="1">Nucleus</location>
    </subcellularLocation>
</comment>
<evidence type="ECO:0000259" key="6">
    <source>
        <dbReference type="Pfam" id="PF01138"/>
    </source>
</evidence>
<evidence type="ECO:0000256" key="2">
    <source>
        <dbReference type="ARBA" id="ARBA00006678"/>
    </source>
</evidence>
<evidence type="ECO:0000313" key="7">
    <source>
        <dbReference type="EMBL" id="GBG73635.1"/>
    </source>
</evidence>
<dbReference type="SUPFAM" id="SSF55666">
    <property type="entry name" value="Ribonuclease PH domain 2-like"/>
    <property type="match status" value="1"/>
</dbReference>
<accession>A0A388KU93</accession>
<dbReference type="CDD" id="cd11372">
    <property type="entry name" value="RNase_PH_RRP46"/>
    <property type="match status" value="1"/>
</dbReference>
<dbReference type="GO" id="GO:0000177">
    <property type="term" value="C:cytoplasmic exosome (RNase complex)"/>
    <property type="evidence" value="ECO:0007669"/>
    <property type="project" value="TreeGrafter"/>
</dbReference>
<evidence type="ECO:0000256" key="1">
    <source>
        <dbReference type="ARBA" id="ARBA00004123"/>
    </source>
</evidence>
<dbReference type="PANTHER" id="PTHR11953:SF1">
    <property type="entry name" value="EXOSOME COMPLEX COMPONENT RRP46"/>
    <property type="match status" value="1"/>
</dbReference>